<keyword evidence="3" id="KW-1185">Reference proteome</keyword>
<feature type="transmembrane region" description="Helical" evidence="1">
    <location>
        <begin position="77"/>
        <end position="99"/>
    </location>
</feature>
<evidence type="ECO:0000256" key="1">
    <source>
        <dbReference type="SAM" id="Phobius"/>
    </source>
</evidence>
<reference evidence="2 3" key="1">
    <citation type="journal article" date="2023" name="Plants (Basel)">
        <title>Bridging the Gap: Combining Genomics and Transcriptomics Approaches to Understand Stylosanthes scabra, an Orphan Legume from the Brazilian Caatinga.</title>
        <authorList>
            <person name="Ferreira-Neto J.R.C."/>
            <person name="da Silva M.D."/>
            <person name="Binneck E."/>
            <person name="de Melo N.F."/>
            <person name="da Silva R.H."/>
            <person name="de Melo A.L.T.M."/>
            <person name="Pandolfi V."/>
            <person name="Bustamante F.O."/>
            <person name="Brasileiro-Vidal A.C."/>
            <person name="Benko-Iseppon A.M."/>
        </authorList>
    </citation>
    <scope>NUCLEOTIDE SEQUENCE [LARGE SCALE GENOMIC DNA]</scope>
    <source>
        <tissue evidence="2">Leaves</tissue>
    </source>
</reference>
<keyword evidence="1" id="KW-1133">Transmembrane helix</keyword>
<gene>
    <name evidence="2" type="ORF">PIB30_081712</name>
</gene>
<evidence type="ECO:0000313" key="2">
    <source>
        <dbReference type="EMBL" id="MED6151354.1"/>
    </source>
</evidence>
<keyword evidence="1" id="KW-0472">Membrane</keyword>
<evidence type="ECO:0008006" key="4">
    <source>
        <dbReference type="Google" id="ProtNLM"/>
    </source>
</evidence>
<keyword evidence="1" id="KW-0812">Transmembrane</keyword>
<dbReference type="Proteomes" id="UP001341840">
    <property type="component" value="Unassembled WGS sequence"/>
</dbReference>
<organism evidence="2 3">
    <name type="scientific">Stylosanthes scabra</name>
    <dbReference type="NCBI Taxonomy" id="79078"/>
    <lineage>
        <taxon>Eukaryota</taxon>
        <taxon>Viridiplantae</taxon>
        <taxon>Streptophyta</taxon>
        <taxon>Embryophyta</taxon>
        <taxon>Tracheophyta</taxon>
        <taxon>Spermatophyta</taxon>
        <taxon>Magnoliopsida</taxon>
        <taxon>eudicotyledons</taxon>
        <taxon>Gunneridae</taxon>
        <taxon>Pentapetalae</taxon>
        <taxon>rosids</taxon>
        <taxon>fabids</taxon>
        <taxon>Fabales</taxon>
        <taxon>Fabaceae</taxon>
        <taxon>Papilionoideae</taxon>
        <taxon>50 kb inversion clade</taxon>
        <taxon>dalbergioids sensu lato</taxon>
        <taxon>Dalbergieae</taxon>
        <taxon>Pterocarpus clade</taxon>
        <taxon>Stylosanthes</taxon>
    </lineage>
</organism>
<name>A0ABU6TSE7_9FABA</name>
<accession>A0ABU6TSE7</accession>
<sequence length="119" mass="12904">MAGLADNDGGGVNLDKVDYGGADLSSYPQFSPERGEVDDDASGIILPPHLKQPLHKVKPVQGVTNSSRKKWVSAIKLAIFLTLFLSIVYMILVIGYSYWSQGSGKYFVVIDCGSTGHRE</sequence>
<protein>
    <recommendedName>
        <fullName evidence="4">Apyrase</fullName>
    </recommendedName>
</protein>
<evidence type="ECO:0000313" key="3">
    <source>
        <dbReference type="Proteomes" id="UP001341840"/>
    </source>
</evidence>
<dbReference type="EMBL" id="JASCZI010091852">
    <property type="protein sequence ID" value="MED6151354.1"/>
    <property type="molecule type" value="Genomic_DNA"/>
</dbReference>
<comment type="caution">
    <text evidence="2">The sequence shown here is derived from an EMBL/GenBank/DDBJ whole genome shotgun (WGS) entry which is preliminary data.</text>
</comment>
<proteinExistence type="predicted"/>